<feature type="domain" description="LysM" evidence="5">
    <location>
        <begin position="279"/>
        <end position="325"/>
    </location>
</feature>
<organism evidence="6 7">
    <name type="scientific">Fusarium falciforme</name>
    <dbReference type="NCBI Taxonomy" id="195108"/>
    <lineage>
        <taxon>Eukaryota</taxon>
        <taxon>Fungi</taxon>
        <taxon>Dikarya</taxon>
        <taxon>Ascomycota</taxon>
        <taxon>Pezizomycotina</taxon>
        <taxon>Sordariomycetes</taxon>
        <taxon>Hypocreomycetidae</taxon>
        <taxon>Hypocreales</taxon>
        <taxon>Nectriaceae</taxon>
        <taxon>Fusarium</taxon>
        <taxon>Fusarium solani species complex</taxon>
    </lineage>
</organism>
<dbReference type="PROSITE" id="PS51782">
    <property type="entry name" value="LYSM"/>
    <property type="match status" value="1"/>
</dbReference>
<dbReference type="Pfam" id="PF01476">
    <property type="entry name" value="LysM"/>
    <property type="match status" value="1"/>
</dbReference>
<dbReference type="InterPro" id="IPR036779">
    <property type="entry name" value="LysM_dom_sf"/>
</dbReference>
<evidence type="ECO:0000256" key="4">
    <source>
        <dbReference type="SAM" id="MobiDB-lite"/>
    </source>
</evidence>
<proteinExistence type="inferred from homology"/>
<reference evidence="6" key="1">
    <citation type="submission" date="2022-09" db="EMBL/GenBank/DDBJ databases">
        <title>Fusarium specimens isolated from Avocado Roots.</title>
        <authorList>
            <person name="Stajich J."/>
            <person name="Roper C."/>
            <person name="Heimlech-Rivalta G."/>
        </authorList>
    </citation>
    <scope>NUCLEOTIDE SEQUENCE</scope>
    <source>
        <strain evidence="6">A02</strain>
    </source>
</reference>
<dbReference type="SUPFAM" id="SSF54106">
    <property type="entry name" value="LysM domain"/>
    <property type="match status" value="1"/>
</dbReference>
<dbReference type="InterPro" id="IPR052210">
    <property type="entry name" value="LysM1-like"/>
</dbReference>
<sequence>MTVSGILMRTYRQGTCDSIIKHIGITEEQFFAWNPAVGDAKKHTCDNLKIQYWVCIGVQHAASRVDKITTTSAPTAPTFTSWLNSTTFGSGSTTAAQTSLLYTASSESLTSSEPGVTFITKTKSSVGTSDSTSMAEYSETSVPRTTEIQTPESTESSQGDTAHSSPSRVDHTTDDHGTTGHEETSASATDYTPSRQLKSTRRGTAQLSTSTVDRSAPKSTISYANPPRQWTTSTVYTTHGPRFTTEAILVSTTVCPVTEIAPVATPLPREDCMIGSCKRFYLVQEGDYCTKISWGAGISIEDFYEWNPSVSRDCSDLYLGYWYCIGTTGPAARISSAFPDPTW</sequence>
<comment type="similarity">
    <text evidence="3">Belongs to the secreted LysM effector family.</text>
</comment>
<evidence type="ECO:0000313" key="6">
    <source>
        <dbReference type="EMBL" id="KAJ4194385.1"/>
    </source>
</evidence>
<accession>A0A9W8RG06</accession>
<dbReference type="CDD" id="cd00118">
    <property type="entry name" value="LysM"/>
    <property type="match status" value="1"/>
</dbReference>
<gene>
    <name evidence="6" type="ORF">NW755_003141</name>
</gene>
<dbReference type="InterPro" id="IPR018392">
    <property type="entry name" value="LysM"/>
</dbReference>
<dbReference type="EMBL" id="JAOQAV010000005">
    <property type="protein sequence ID" value="KAJ4194385.1"/>
    <property type="molecule type" value="Genomic_DNA"/>
</dbReference>
<dbReference type="Proteomes" id="UP001152087">
    <property type="component" value="Unassembled WGS sequence"/>
</dbReference>
<evidence type="ECO:0000313" key="7">
    <source>
        <dbReference type="Proteomes" id="UP001152087"/>
    </source>
</evidence>
<dbReference type="Gene3D" id="3.10.350.10">
    <property type="entry name" value="LysM domain"/>
    <property type="match status" value="2"/>
</dbReference>
<dbReference type="PANTHER" id="PTHR34997:SF1">
    <property type="entry name" value="PEPTIDOGLYCAN-BINDING LYSIN DOMAIN"/>
    <property type="match status" value="1"/>
</dbReference>
<evidence type="ECO:0000256" key="2">
    <source>
        <dbReference type="ARBA" id="ARBA00023026"/>
    </source>
</evidence>
<feature type="region of interest" description="Disordered" evidence="4">
    <location>
        <begin position="123"/>
        <end position="231"/>
    </location>
</feature>
<evidence type="ECO:0000256" key="3">
    <source>
        <dbReference type="ARBA" id="ARBA00044955"/>
    </source>
</evidence>
<protein>
    <recommendedName>
        <fullName evidence="5">LysM domain-containing protein</fullName>
    </recommendedName>
</protein>
<keyword evidence="2" id="KW-0843">Virulence</keyword>
<dbReference type="AlphaFoldDB" id="A0A9W8RG06"/>
<keyword evidence="7" id="KW-1185">Reference proteome</keyword>
<keyword evidence="1" id="KW-0147">Chitin-binding</keyword>
<feature type="compositionally biased region" description="Basic and acidic residues" evidence="4">
    <location>
        <begin position="168"/>
        <end position="184"/>
    </location>
</feature>
<name>A0A9W8RG06_9HYPO</name>
<evidence type="ECO:0000259" key="5">
    <source>
        <dbReference type="PROSITE" id="PS51782"/>
    </source>
</evidence>
<dbReference type="PANTHER" id="PTHR34997">
    <property type="entry name" value="AM15"/>
    <property type="match status" value="1"/>
</dbReference>
<feature type="compositionally biased region" description="Polar residues" evidence="4">
    <location>
        <begin position="185"/>
        <end position="231"/>
    </location>
</feature>
<feature type="compositionally biased region" description="Polar residues" evidence="4">
    <location>
        <begin position="123"/>
        <end position="167"/>
    </location>
</feature>
<dbReference type="GO" id="GO:0008061">
    <property type="term" value="F:chitin binding"/>
    <property type="evidence" value="ECO:0007669"/>
    <property type="project" value="UniProtKB-KW"/>
</dbReference>
<evidence type="ECO:0000256" key="1">
    <source>
        <dbReference type="ARBA" id="ARBA00022669"/>
    </source>
</evidence>
<comment type="caution">
    <text evidence="6">The sequence shown here is derived from an EMBL/GenBank/DDBJ whole genome shotgun (WGS) entry which is preliminary data.</text>
</comment>